<dbReference type="InterPro" id="IPR050372">
    <property type="entry name" value="Neurexin-related_CASP"/>
</dbReference>
<feature type="non-terminal residue" evidence="3">
    <location>
        <position position="1"/>
    </location>
</feature>
<feature type="domain" description="Laminin G" evidence="2">
    <location>
        <begin position="1"/>
        <end position="168"/>
    </location>
</feature>
<feature type="domain" description="Laminin G" evidence="2">
    <location>
        <begin position="175"/>
        <end position="239"/>
    </location>
</feature>
<feature type="non-terminal residue" evidence="3">
    <location>
        <position position="239"/>
    </location>
</feature>
<gene>
    <name evidence="3" type="primary">ORF4869</name>
</gene>
<dbReference type="AlphaFoldDB" id="A0A0B6XZH4"/>
<sequence length="239" mass="27324">GSQFLKVTKVTELINQIDDISLRFRTVHPTGLLFSITGHMRNRMKLYLDEGVLFLSVDLSSDSKILSVGHKLNNNIWHTVFIKFRMRTIEMTVDQERSVTEQMHESIKQWSIASMEVGHVTQTYKNSKGQHSGFIGSMQDFIVNEKEFFQMAKADVGNNIEISADFISDDYYVEKPVAFTSADSYLILSRLQVHDRFSVTLKLKTTESSGLILYNGGTGQDFFAVELFHGFLFYVYDMG</sequence>
<dbReference type="GO" id="GO:0016020">
    <property type="term" value="C:membrane"/>
    <property type="evidence" value="ECO:0007669"/>
    <property type="project" value="UniProtKB-SubCell"/>
</dbReference>
<dbReference type="SUPFAM" id="SSF49899">
    <property type="entry name" value="Concanavalin A-like lectins/glucanases"/>
    <property type="match status" value="2"/>
</dbReference>
<dbReference type="PANTHER" id="PTHR15036:SF49">
    <property type="entry name" value="AXOTACTIN"/>
    <property type="match status" value="1"/>
</dbReference>
<evidence type="ECO:0000313" key="3">
    <source>
        <dbReference type="EMBL" id="CEK48690.1"/>
    </source>
</evidence>
<evidence type="ECO:0000256" key="1">
    <source>
        <dbReference type="PROSITE-ProRule" id="PRU00122"/>
    </source>
</evidence>
<evidence type="ECO:0000259" key="2">
    <source>
        <dbReference type="PROSITE" id="PS50025"/>
    </source>
</evidence>
<proteinExistence type="predicted"/>
<accession>A0A0B6XZH4</accession>
<dbReference type="PANTHER" id="PTHR15036">
    <property type="entry name" value="PIKACHURIN-LIKE PROTEIN"/>
    <property type="match status" value="1"/>
</dbReference>
<comment type="caution">
    <text evidence="1">Lacks conserved residue(s) required for the propagation of feature annotation.</text>
</comment>
<name>A0A0B6XZH4_9EUPU</name>
<dbReference type="CDD" id="cd00110">
    <property type="entry name" value="LamG"/>
    <property type="match status" value="2"/>
</dbReference>
<protein>
    <recommendedName>
        <fullName evidence="2">Laminin G domain-containing protein</fullName>
    </recommendedName>
</protein>
<dbReference type="InterPro" id="IPR001791">
    <property type="entry name" value="Laminin_G"/>
</dbReference>
<dbReference type="PROSITE" id="PS50025">
    <property type="entry name" value="LAM_G_DOMAIN"/>
    <property type="match status" value="2"/>
</dbReference>
<organism evidence="3">
    <name type="scientific">Arion vulgaris</name>
    <dbReference type="NCBI Taxonomy" id="1028688"/>
    <lineage>
        <taxon>Eukaryota</taxon>
        <taxon>Metazoa</taxon>
        <taxon>Spiralia</taxon>
        <taxon>Lophotrochozoa</taxon>
        <taxon>Mollusca</taxon>
        <taxon>Gastropoda</taxon>
        <taxon>Heterobranchia</taxon>
        <taxon>Euthyneura</taxon>
        <taxon>Panpulmonata</taxon>
        <taxon>Eupulmonata</taxon>
        <taxon>Stylommatophora</taxon>
        <taxon>Helicina</taxon>
        <taxon>Arionoidea</taxon>
        <taxon>Arionidae</taxon>
        <taxon>Arion</taxon>
    </lineage>
</organism>
<dbReference type="Gene3D" id="2.60.120.200">
    <property type="match status" value="2"/>
</dbReference>
<dbReference type="SMART" id="SM00282">
    <property type="entry name" value="LamG"/>
    <property type="match status" value="1"/>
</dbReference>
<dbReference type="EMBL" id="HACG01001825">
    <property type="protein sequence ID" value="CEK48690.1"/>
    <property type="molecule type" value="Transcribed_RNA"/>
</dbReference>
<dbReference type="Pfam" id="PF02210">
    <property type="entry name" value="Laminin_G_2"/>
    <property type="match status" value="2"/>
</dbReference>
<dbReference type="InterPro" id="IPR013320">
    <property type="entry name" value="ConA-like_dom_sf"/>
</dbReference>
<reference evidence="3" key="1">
    <citation type="submission" date="2014-12" db="EMBL/GenBank/DDBJ databases">
        <title>Insight into the proteome of Arion vulgaris.</title>
        <authorList>
            <person name="Aradska J."/>
            <person name="Bulat T."/>
            <person name="Smidak R."/>
            <person name="Sarate P."/>
            <person name="Gangsoo J."/>
            <person name="Sialana F."/>
            <person name="Bilban M."/>
            <person name="Lubec G."/>
        </authorList>
    </citation>
    <scope>NUCLEOTIDE SEQUENCE</scope>
    <source>
        <tissue evidence="3">Skin</tissue>
    </source>
</reference>